<feature type="signal peptide" evidence="2">
    <location>
        <begin position="1"/>
        <end position="24"/>
    </location>
</feature>
<evidence type="ECO:0000313" key="5">
    <source>
        <dbReference type="Proteomes" id="UP000051401"/>
    </source>
</evidence>
<dbReference type="PANTHER" id="PTHR30222">
    <property type="entry name" value="SPERMIDINE/PUTRESCINE-BINDING PERIPLASMIC PROTEIN"/>
    <property type="match status" value="1"/>
</dbReference>
<gene>
    <name evidence="4" type="ORF">RIdsm_00778</name>
    <name evidence="3" type="ORF">XM52_20310</name>
</gene>
<dbReference type="Proteomes" id="UP000051401">
    <property type="component" value="Unassembled WGS sequence"/>
</dbReference>
<dbReference type="Proteomes" id="UP000325785">
    <property type="component" value="Chromosome"/>
</dbReference>
<dbReference type="OrthoDB" id="9815444at2"/>
<dbReference type="EMBL" id="LAXI01000016">
    <property type="protein sequence ID" value="KRS16153.1"/>
    <property type="molecule type" value="Genomic_DNA"/>
</dbReference>
<dbReference type="Pfam" id="PF13416">
    <property type="entry name" value="SBP_bac_8"/>
    <property type="match status" value="1"/>
</dbReference>
<reference evidence="4 6" key="2">
    <citation type="submission" date="2018-08" db="EMBL/GenBank/DDBJ databases">
        <title>Genetic Globetrotter - A new plasmid hitch-hiking vast phylogenetic and geographic distances.</title>
        <authorList>
            <person name="Vollmers J."/>
            <person name="Petersen J."/>
        </authorList>
    </citation>
    <scope>NUCLEOTIDE SEQUENCE [LARGE SCALE GENOMIC DNA]</scope>
    <source>
        <strain evidence="4 6">DSM 26383</strain>
    </source>
</reference>
<dbReference type="RefSeq" id="WP_082647473.1">
    <property type="nucleotide sequence ID" value="NZ_CP031598.1"/>
</dbReference>
<dbReference type="InterPro" id="IPR006059">
    <property type="entry name" value="SBP"/>
</dbReference>
<evidence type="ECO:0000256" key="2">
    <source>
        <dbReference type="SAM" id="SignalP"/>
    </source>
</evidence>
<proteinExistence type="predicted"/>
<evidence type="ECO:0000256" key="1">
    <source>
        <dbReference type="ARBA" id="ARBA00022729"/>
    </source>
</evidence>
<dbReference type="PANTHER" id="PTHR30222:SF2">
    <property type="entry name" value="ABC TRANSPORTER SUBSTRATE-BINDING PROTEIN"/>
    <property type="match status" value="1"/>
</dbReference>
<feature type="chain" id="PRO_5010437369" evidence="2">
    <location>
        <begin position="25"/>
        <end position="339"/>
    </location>
</feature>
<organism evidence="3 5">
    <name type="scientific">Roseovarius indicus</name>
    <dbReference type="NCBI Taxonomy" id="540747"/>
    <lineage>
        <taxon>Bacteria</taxon>
        <taxon>Pseudomonadati</taxon>
        <taxon>Pseudomonadota</taxon>
        <taxon>Alphaproteobacteria</taxon>
        <taxon>Rhodobacterales</taxon>
        <taxon>Roseobacteraceae</taxon>
        <taxon>Roseovarius</taxon>
    </lineage>
</organism>
<evidence type="ECO:0000313" key="4">
    <source>
        <dbReference type="EMBL" id="QEW24994.1"/>
    </source>
</evidence>
<keyword evidence="5" id="KW-1185">Reference proteome</keyword>
<evidence type="ECO:0000313" key="3">
    <source>
        <dbReference type="EMBL" id="KRS16153.1"/>
    </source>
</evidence>
<dbReference type="PATRIC" id="fig|540747.5.peg.1821"/>
<sequence length="339" mass="37481">MRKLHAIATATAMLALCTSGAATAQEKVLRVMNSGGSYGDSIEECVNKPLMEQAGIKVVQESPGGFAKLQAQGRSGVIANTTTDASTGELLRMVAADLVEPIDWEKLDPLPMFDEAKAEYGFGASFYSTIMAWDAEKEEPADWVAFFDTEANPGMRALPDYPDFVLPFAALGGGQSIESISEGVDLDLAFETLNRVKDDVVWWQSGAQPPQLLQDGEADYAIAWSGRVMGQEGVDHSFKDGMLDISWWVIAKGITDEEREMLYAWLKLQTDANVQKCLIEFLPYPGPSPDLADLVSEEQAKTFPTYSANKDVQWLVPGQWWFDNADEVERRWNEFKLSL</sequence>
<keyword evidence="1 2" id="KW-0732">Signal</keyword>
<reference evidence="3 5" key="1">
    <citation type="submission" date="2015-04" db="EMBL/GenBank/DDBJ databases">
        <title>The draft genome sequence of Roseovarius indicus B108T.</title>
        <authorList>
            <person name="Li G."/>
            <person name="Lai Q."/>
            <person name="Shao Z."/>
            <person name="Yan P."/>
        </authorList>
    </citation>
    <scope>NUCLEOTIDE SEQUENCE [LARGE SCALE GENOMIC DNA]</scope>
    <source>
        <strain evidence="3 5">B108</strain>
    </source>
</reference>
<dbReference type="Gene3D" id="3.40.190.10">
    <property type="entry name" value="Periplasmic binding protein-like II"/>
    <property type="match status" value="2"/>
</dbReference>
<dbReference type="SUPFAM" id="SSF53850">
    <property type="entry name" value="Periplasmic binding protein-like II"/>
    <property type="match status" value="1"/>
</dbReference>
<name>A0A0T5P4K4_9RHOB</name>
<dbReference type="AlphaFoldDB" id="A0A0T5P4K4"/>
<dbReference type="EMBL" id="CP031598">
    <property type="protein sequence ID" value="QEW24994.1"/>
    <property type="molecule type" value="Genomic_DNA"/>
</dbReference>
<dbReference type="STRING" id="540747.SAMN04488031_109120"/>
<protein>
    <submittedName>
        <fullName evidence="3">Uncharacterized protein</fullName>
    </submittedName>
</protein>
<accession>A0A0T5P4K4</accession>
<evidence type="ECO:0000313" key="6">
    <source>
        <dbReference type="Proteomes" id="UP000325785"/>
    </source>
</evidence>
<dbReference type="KEGG" id="rid:RIdsm_00778"/>